<dbReference type="EMBL" id="LN885086">
    <property type="protein sequence ID" value="CUQ65445.1"/>
    <property type="molecule type" value="Genomic_DNA"/>
</dbReference>
<dbReference type="AlphaFoldDB" id="A0A0S4KN81"/>
<name>A0A0S4KN81_9BACT</name>
<feature type="domain" description="Helix-turn-helix" evidence="1">
    <location>
        <begin position="12"/>
        <end position="61"/>
    </location>
</feature>
<dbReference type="Proteomes" id="UP000066284">
    <property type="component" value="Chromosome 1"/>
</dbReference>
<evidence type="ECO:0000313" key="2">
    <source>
        <dbReference type="EMBL" id="CUQ65445.1"/>
    </source>
</evidence>
<dbReference type="SUPFAM" id="SSF46955">
    <property type="entry name" value="Putative DNA-binding domain"/>
    <property type="match status" value="1"/>
</dbReference>
<dbReference type="InterPro" id="IPR010093">
    <property type="entry name" value="SinI_DNA-bd"/>
</dbReference>
<dbReference type="STRING" id="1715989.NITINOP_0469"/>
<keyword evidence="3" id="KW-1185">Reference proteome</keyword>
<accession>A0A0S4KN81</accession>
<protein>
    <recommendedName>
        <fullName evidence="1">Helix-turn-helix domain-containing protein</fullName>
    </recommendedName>
</protein>
<dbReference type="KEGG" id="nio:NITINOP_0469"/>
<dbReference type="OrthoDB" id="9806039at2"/>
<evidence type="ECO:0000313" key="3">
    <source>
        <dbReference type="Proteomes" id="UP000066284"/>
    </source>
</evidence>
<dbReference type="InterPro" id="IPR041657">
    <property type="entry name" value="HTH_17"/>
</dbReference>
<dbReference type="InterPro" id="IPR009061">
    <property type="entry name" value="DNA-bd_dom_put_sf"/>
</dbReference>
<dbReference type="Pfam" id="PF12728">
    <property type="entry name" value="HTH_17"/>
    <property type="match status" value="1"/>
</dbReference>
<proteinExistence type="predicted"/>
<organism evidence="2 3">
    <name type="scientific">Candidatus Nitrospira inopinata</name>
    <dbReference type="NCBI Taxonomy" id="1715989"/>
    <lineage>
        <taxon>Bacteria</taxon>
        <taxon>Pseudomonadati</taxon>
        <taxon>Nitrospirota</taxon>
        <taxon>Nitrospiria</taxon>
        <taxon>Nitrospirales</taxon>
        <taxon>Nitrospiraceae</taxon>
        <taxon>Nitrospira</taxon>
    </lineage>
</organism>
<gene>
    <name evidence="2" type="ORF">NITINOP_0469</name>
</gene>
<dbReference type="GO" id="GO:0003677">
    <property type="term" value="F:DNA binding"/>
    <property type="evidence" value="ECO:0007669"/>
    <property type="project" value="InterPro"/>
</dbReference>
<reference evidence="3" key="1">
    <citation type="submission" date="2015-09" db="EMBL/GenBank/DDBJ databases">
        <authorList>
            <person name="Daims H."/>
        </authorList>
    </citation>
    <scope>NUCLEOTIDE SEQUENCE [LARGE SCALE GENOMIC DNA]</scope>
</reference>
<dbReference type="RefSeq" id="WP_082633902.1">
    <property type="nucleotide sequence ID" value="NZ_LN885086.1"/>
</dbReference>
<sequence length="107" mass="11551">MEDFLSLQSKRLLRVDEAARLLSVSRWTIYRWVEAGQLGGTRIGAGTLRIFSDTVAALISRHYVGAPIPAGVTQRGQAPVVSISGARGRKRMLAEAAGSRRRATTAS</sequence>
<evidence type="ECO:0000259" key="1">
    <source>
        <dbReference type="Pfam" id="PF12728"/>
    </source>
</evidence>
<dbReference type="NCBIfam" id="TIGR01764">
    <property type="entry name" value="excise"/>
    <property type="match status" value="1"/>
</dbReference>